<reference evidence="2 3" key="1">
    <citation type="journal article" date="2012" name="Genome Biol.">
        <title>Sequencing three crocodilian genomes to illuminate the evolution of archosaurs and amniotes.</title>
        <authorList>
            <person name="St John J.A."/>
            <person name="Braun E.L."/>
            <person name="Isberg S.R."/>
            <person name="Miles L.G."/>
            <person name="Chong A.Y."/>
            <person name="Gongora J."/>
            <person name="Dalzell P."/>
            <person name="Moran C."/>
            <person name="Bed'hom B."/>
            <person name="Abzhanov A."/>
            <person name="Burgess S.C."/>
            <person name="Cooksey A.M."/>
            <person name="Castoe T.A."/>
            <person name="Crawford N.G."/>
            <person name="Densmore L.D."/>
            <person name="Drew J.C."/>
            <person name="Edwards S.V."/>
            <person name="Faircloth B.C."/>
            <person name="Fujita M.K."/>
            <person name="Greenwold M.J."/>
            <person name="Hoffmann F.G."/>
            <person name="Howard J.M."/>
            <person name="Iguchi T."/>
            <person name="Janes D.E."/>
            <person name="Khan S.Y."/>
            <person name="Kohno S."/>
            <person name="de Koning A.J."/>
            <person name="Lance S.L."/>
            <person name="McCarthy F.M."/>
            <person name="McCormack J.E."/>
            <person name="Merchant M.E."/>
            <person name="Peterson D.G."/>
            <person name="Pollock D.D."/>
            <person name="Pourmand N."/>
            <person name="Raney B.J."/>
            <person name="Roessler K.A."/>
            <person name="Sanford J.R."/>
            <person name="Sawyer R.H."/>
            <person name="Schmidt C.J."/>
            <person name="Triplett E.W."/>
            <person name="Tuberville T.D."/>
            <person name="Venegas-Anaya M."/>
            <person name="Howard J.T."/>
            <person name="Jarvis E.D."/>
            <person name="Guillette L.J.Jr."/>
            <person name="Glenn T.C."/>
            <person name="Green R.E."/>
            <person name="Ray D.A."/>
        </authorList>
    </citation>
    <scope>NUCLEOTIDE SEQUENCE [LARGE SCALE GENOMIC DNA]</scope>
    <source>
        <strain evidence="2">KSC_2009_1</strain>
    </source>
</reference>
<accession>A0A151P1I8</accession>
<keyword evidence="1" id="KW-0732">Signal</keyword>
<name>A0A151P1I8_ALLMI</name>
<comment type="caution">
    <text evidence="2">The sequence shown here is derived from an EMBL/GenBank/DDBJ whole genome shotgun (WGS) entry which is preliminary data.</text>
</comment>
<gene>
    <name evidence="2" type="ORF">Y1Q_0016177</name>
</gene>
<dbReference type="EMBL" id="AKHW03001351">
    <property type="protein sequence ID" value="KYO42790.1"/>
    <property type="molecule type" value="Genomic_DNA"/>
</dbReference>
<feature type="chain" id="PRO_5007586577" description="Secreted protein" evidence="1">
    <location>
        <begin position="25"/>
        <end position="75"/>
    </location>
</feature>
<organism evidence="2 3">
    <name type="scientific">Alligator mississippiensis</name>
    <name type="common">American alligator</name>
    <dbReference type="NCBI Taxonomy" id="8496"/>
    <lineage>
        <taxon>Eukaryota</taxon>
        <taxon>Metazoa</taxon>
        <taxon>Chordata</taxon>
        <taxon>Craniata</taxon>
        <taxon>Vertebrata</taxon>
        <taxon>Euteleostomi</taxon>
        <taxon>Archelosauria</taxon>
        <taxon>Archosauria</taxon>
        <taxon>Crocodylia</taxon>
        <taxon>Alligatoridae</taxon>
        <taxon>Alligatorinae</taxon>
        <taxon>Alligator</taxon>
    </lineage>
</organism>
<evidence type="ECO:0000313" key="3">
    <source>
        <dbReference type="Proteomes" id="UP000050525"/>
    </source>
</evidence>
<evidence type="ECO:0000313" key="2">
    <source>
        <dbReference type="EMBL" id="KYO42790.1"/>
    </source>
</evidence>
<feature type="signal peptide" evidence="1">
    <location>
        <begin position="1"/>
        <end position="24"/>
    </location>
</feature>
<sequence>MQILSLSEVLWPCTLFLILAAVRFQEPPKHKEHCYLEARDLPNRGLYPFVQSLFCNVGSRCKNSSYSTPKNNSFR</sequence>
<evidence type="ECO:0008006" key="4">
    <source>
        <dbReference type="Google" id="ProtNLM"/>
    </source>
</evidence>
<dbReference type="Proteomes" id="UP000050525">
    <property type="component" value="Unassembled WGS sequence"/>
</dbReference>
<protein>
    <recommendedName>
        <fullName evidence="4">Secreted protein</fullName>
    </recommendedName>
</protein>
<keyword evidence="3" id="KW-1185">Reference proteome</keyword>
<evidence type="ECO:0000256" key="1">
    <source>
        <dbReference type="SAM" id="SignalP"/>
    </source>
</evidence>
<dbReference type="AlphaFoldDB" id="A0A151P1I8"/>
<proteinExistence type="predicted"/>